<dbReference type="Proteomes" id="UP000008909">
    <property type="component" value="Unassembled WGS sequence"/>
</dbReference>
<proteinExistence type="predicted"/>
<reference key="2">
    <citation type="submission" date="2011-10" db="EMBL/GenBank/DDBJ databases">
        <title>The genome and transcriptome sequence of Clonorchis sinensis provide insights into the carcinogenic liver fluke.</title>
        <authorList>
            <person name="Wang X."/>
            <person name="Huang Y."/>
            <person name="Chen W."/>
            <person name="Liu H."/>
            <person name="Guo L."/>
            <person name="Chen Y."/>
            <person name="Luo F."/>
            <person name="Zhou W."/>
            <person name="Sun J."/>
            <person name="Mao Q."/>
            <person name="Liang P."/>
            <person name="Zhou C."/>
            <person name="Tian Y."/>
            <person name="Men J."/>
            <person name="Lv X."/>
            <person name="Huang L."/>
            <person name="Zhou J."/>
            <person name="Hu Y."/>
            <person name="Li R."/>
            <person name="Zhang F."/>
            <person name="Lei H."/>
            <person name="Li X."/>
            <person name="Hu X."/>
            <person name="Liang C."/>
            <person name="Xu J."/>
            <person name="Wu Z."/>
            <person name="Yu X."/>
        </authorList>
    </citation>
    <scope>NUCLEOTIDE SEQUENCE</scope>
    <source>
        <strain>Henan</strain>
    </source>
</reference>
<gene>
    <name evidence="1" type="ORF">CLF_100729</name>
</gene>
<evidence type="ECO:0000313" key="2">
    <source>
        <dbReference type="Proteomes" id="UP000008909"/>
    </source>
</evidence>
<sequence>MNPTASTVEQILNTYINLRTGSSCRPNLRIAIRKTSPLRTKLDVCANRGWHKTVEVRQISHQPGADSERTTASPNMLLRWSQNALPAVVDWDLLENPGDVHWLWYPTERNTHILLPTLSTQCDSTLRDIVLKKDEISTEPPASDVASDLLKKMSAPESLDCSLVFYDRIFSASFSSYADVCGKIDGNREYGVLMTGYHDSNNCIREPVIPLTGDLRRFLVFPMMPTYQKFCDKSICYRCGLSDCKPMQASLCKPVAKFGEQIDNHLINNQ</sequence>
<name>G7Y441_CLOSI</name>
<dbReference type="EMBL" id="DF142851">
    <property type="protein sequence ID" value="GAA47727.1"/>
    <property type="molecule type" value="Genomic_DNA"/>
</dbReference>
<protein>
    <submittedName>
        <fullName evidence="1">Uncharacterized protein</fullName>
    </submittedName>
</protein>
<reference evidence="1" key="1">
    <citation type="journal article" date="2011" name="Genome Biol.">
        <title>The draft genome of the carcinogenic human liver fluke Clonorchis sinensis.</title>
        <authorList>
            <person name="Wang X."/>
            <person name="Chen W."/>
            <person name="Huang Y."/>
            <person name="Sun J."/>
            <person name="Men J."/>
            <person name="Liu H."/>
            <person name="Luo F."/>
            <person name="Guo L."/>
            <person name="Lv X."/>
            <person name="Deng C."/>
            <person name="Zhou C."/>
            <person name="Fan Y."/>
            <person name="Li X."/>
            <person name="Huang L."/>
            <person name="Hu Y."/>
            <person name="Liang C."/>
            <person name="Hu X."/>
            <person name="Xu J."/>
            <person name="Yu X."/>
        </authorList>
    </citation>
    <scope>NUCLEOTIDE SEQUENCE [LARGE SCALE GENOMIC DNA]</scope>
    <source>
        <strain evidence="1">Henan</strain>
    </source>
</reference>
<dbReference type="AlphaFoldDB" id="G7Y441"/>
<evidence type="ECO:0000313" key="1">
    <source>
        <dbReference type="EMBL" id="GAA47727.1"/>
    </source>
</evidence>
<organism evidence="1 2">
    <name type="scientific">Clonorchis sinensis</name>
    <name type="common">Chinese liver fluke</name>
    <dbReference type="NCBI Taxonomy" id="79923"/>
    <lineage>
        <taxon>Eukaryota</taxon>
        <taxon>Metazoa</taxon>
        <taxon>Spiralia</taxon>
        <taxon>Lophotrochozoa</taxon>
        <taxon>Platyhelminthes</taxon>
        <taxon>Trematoda</taxon>
        <taxon>Digenea</taxon>
        <taxon>Opisthorchiida</taxon>
        <taxon>Opisthorchiata</taxon>
        <taxon>Opisthorchiidae</taxon>
        <taxon>Clonorchis</taxon>
    </lineage>
</organism>
<keyword evidence="2" id="KW-1185">Reference proteome</keyword>
<accession>G7Y441</accession>